<dbReference type="PANTHER" id="PTHR22916:SF51">
    <property type="entry name" value="GLYCOSYLTRANSFERASE EPSH-RELATED"/>
    <property type="match status" value="1"/>
</dbReference>
<protein>
    <recommendedName>
        <fullName evidence="3">Glycosyltransferase 2-like domain-containing protein</fullName>
    </recommendedName>
</protein>
<reference evidence="4 5" key="1">
    <citation type="submission" date="2016-12" db="EMBL/GenBank/DDBJ databases">
        <authorList>
            <person name="Song W.-J."/>
            <person name="Kurnit D.M."/>
        </authorList>
    </citation>
    <scope>NUCLEOTIDE SEQUENCE [LARGE SCALE GENOMIC DNA]</scope>
    <source>
        <strain evidence="4 5">ATCC 43942</strain>
    </source>
</reference>
<dbReference type="CDD" id="cd00761">
    <property type="entry name" value="Glyco_tranf_GTA_type"/>
    <property type="match status" value="1"/>
</dbReference>
<dbReference type="KEGG" id="vga:BSQ33_11950"/>
<gene>
    <name evidence="4" type="ORF">BSQ33_11950</name>
</gene>
<organism evidence="4 5">
    <name type="scientific">Vibrio gazogenes</name>
    <dbReference type="NCBI Taxonomy" id="687"/>
    <lineage>
        <taxon>Bacteria</taxon>
        <taxon>Pseudomonadati</taxon>
        <taxon>Pseudomonadota</taxon>
        <taxon>Gammaproteobacteria</taxon>
        <taxon>Vibrionales</taxon>
        <taxon>Vibrionaceae</taxon>
        <taxon>Vibrio</taxon>
    </lineage>
</organism>
<dbReference type="PANTHER" id="PTHR22916">
    <property type="entry name" value="GLYCOSYLTRANSFERASE"/>
    <property type="match status" value="1"/>
</dbReference>
<dbReference type="InterPro" id="IPR001173">
    <property type="entry name" value="Glyco_trans_2-like"/>
</dbReference>
<name>A0A1Z2SGM4_VIBGA</name>
<keyword evidence="1" id="KW-0328">Glycosyltransferase</keyword>
<dbReference type="AlphaFoldDB" id="A0A1Z2SGM4"/>
<feature type="domain" description="Glycosyltransferase 2-like" evidence="3">
    <location>
        <begin position="19"/>
        <end position="137"/>
    </location>
</feature>
<evidence type="ECO:0000313" key="4">
    <source>
        <dbReference type="EMBL" id="ASA56339.1"/>
    </source>
</evidence>
<dbReference type="SUPFAM" id="SSF53448">
    <property type="entry name" value="Nucleotide-diphospho-sugar transferases"/>
    <property type="match status" value="1"/>
</dbReference>
<dbReference type="Gene3D" id="3.90.550.10">
    <property type="entry name" value="Spore Coat Polysaccharide Biosynthesis Protein SpsA, Chain A"/>
    <property type="match status" value="1"/>
</dbReference>
<dbReference type="Pfam" id="PF00535">
    <property type="entry name" value="Glycos_transf_2"/>
    <property type="match status" value="1"/>
</dbReference>
<evidence type="ECO:0000313" key="5">
    <source>
        <dbReference type="Proteomes" id="UP000196708"/>
    </source>
</evidence>
<dbReference type="Proteomes" id="UP000196708">
    <property type="component" value="Chromosome 1"/>
</dbReference>
<evidence type="ECO:0000256" key="2">
    <source>
        <dbReference type="ARBA" id="ARBA00022679"/>
    </source>
</evidence>
<proteinExistence type="predicted"/>
<dbReference type="RefSeq" id="WP_088134156.1">
    <property type="nucleotide sequence ID" value="NZ_CP018835.1"/>
</dbReference>
<dbReference type="InterPro" id="IPR029044">
    <property type="entry name" value="Nucleotide-diphossugar_trans"/>
</dbReference>
<dbReference type="GO" id="GO:0016758">
    <property type="term" value="F:hexosyltransferase activity"/>
    <property type="evidence" value="ECO:0007669"/>
    <property type="project" value="UniProtKB-ARBA"/>
</dbReference>
<evidence type="ECO:0000256" key="1">
    <source>
        <dbReference type="ARBA" id="ARBA00022676"/>
    </source>
</evidence>
<dbReference type="OrthoDB" id="9802649at2"/>
<accession>A0A1Z2SGM4</accession>
<sequence length="360" mass="40837">MAISMTDISMTDMGVTDISIIIPAYNAAETLPDTLRSIFASCPEEDSRFEVIVIDDGSSDATQAQLDAHFAQQLDSGRLCYHYQQNAGVSVARNTGLNLAQGRYITFVDADDAVQHDYLIRLYELIQQHPDVDIFEFGYQTFRHQVDTVLGRGHVTHCRGFNTRQPAFEGAVSSFVWLVMCRLIKADVAKQATFPAGVKYCEDLMYLCAVYAQARSCYASDLALYRYRIGETSAISRVTMAQCQQVREFLHSHVFHDYRANGEQSDGTAQAHSAQTHFAQTNAAQTNTAHLKTIVDANLYYMCHSAGKRTMPFFEFCRQVRRLPLLTICRLYTQGLLSRRKTMICLFPSIYFFGHRMKRR</sequence>
<keyword evidence="2" id="KW-0808">Transferase</keyword>
<evidence type="ECO:0000259" key="3">
    <source>
        <dbReference type="Pfam" id="PF00535"/>
    </source>
</evidence>
<dbReference type="EMBL" id="CP018835">
    <property type="protein sequence ID" value="ASA56339.1"/>
    <property type="molecule type" value="Genomic_DNA"/>
</dbReference>